<name>A0A7W2R033_9PSED</name>
<protein>
    <submittedName>
        <fullName evidence="1">Uncharacterized protein</fullName>
    </submittedName>
</protein>
<dbReference type="Proteomes" id="UP000577346">
    <property type="component" value="Unassembled WGS sequence"/>
</dbReference>
<evidence type="ECO:0000313" key="2">
    <source>
        <dbReference type="Proteomes" id="UP000577346"/>
    </source>
</evidence>
<evidence type="ECO:0000313" key="1">
    <source>
        <dbReference type="EMBL" id="MBA6149219.1"/>
    </source>
</evidence>
<reference evidence="1 2" key="1">
    <citation type="submission" date="2020-07" db="EMBL/GenBank/DDBJ databases">
        <title>Diversity of carbapenemase encoding genes among Pseudomonas putida group clinical isolates in a tertiary Brazilian hospital.</title>
        <authorList>
            <person name="Alberto-Lei F."/>
            <person name="Nodari C.S."/>
            <person name="Streling A.P."/>
            <person name="Paulino J.T."/>
            <person name="Bessa-Neto F.O."/>
            <person name="Cayo R."/>
            <person name="Gales A.C."/>
        </authorList>
    </citation>
    <scope>NUCLEOTIDE SEQUENCE [LARGE SCALE GENOMIC DNA]</scope>
    <source>
        <strain evidence="1 2">11213</strain>
    </source>
</reference>
<dbReference type="EMBL" id="JACGDA010000038">
    <property type="protein sequence ID" value="MBA6149219.1"/>
    <property type="molecule type" value="Genomic_DNA"/>
</dbReference>
<dbReference type="AlphaFoldDB" id="A0A7W2R033"/>
<dbReference type="RefSeq" id="WP_182336823.1">
    <property type="nucleotide sequence ID" value="NZ_JACGDA010000038.1"/>
</dbReference>
<accession>A0A7W2R033</accession>
<proteinExistence type="predicted"/>
<comment type="caution">
    <text evidence="1">The sequence shown here is derived from an EMBL/GenBank/DDBJ whole genome shotgun (WGS) entry which is preliminary data.</text>
</comment>
<gene>
    <name evidence="1" type="ORF">H4C15_17135</name>
</gene>
<organism evidence="1 2">
    <name type="scientific">Pseudomonas juntendi</name>
    <dbReference type="NCBI Taxonomy" id="2666183"/>
    <lineage>
        <taxon>Bacteria</taxon>
        <taxon>Pseudomonadati</taxon>
        <taxon>Pseudomonadota</taxon>
        <taxon>Gammaproteobacteria</taxon>
        <taxon>Pseudomonadales</taxon>
        <taxon>Pseudomonadaceae</taxon>
        <taxon>Pseudomonas</taxon>
    </lineage>
</organism>
<sequence>MKILFALNLLILIAAVILGDIVFGACAFIGLSGFTLDVLNRKASSVTTVLRFLKTFA</sequence>